<dbReference type="Pfam" id="PF18813">
    <property type="entry name" value="PBECR4"/>
    <property type="match status" value="1"/>
</dbReference>
<evidence type="ECO:0000313" key="3">
    <source>
        <dbReference type="Proteomes" id="UP000261023"/>
    </source>
</evidence>
<evidence type="ECO:0000313" key="2">
    <source>
        <dbReference type="EMBL" id="RGD72307.1"/>
    </source>
</evidence>
<sequence>MNRQSNDKLYQAAAVWKELTEYCYIITYGYKKQLNTISLTFSLADFPHLAGFQYLRDLSLPRYNPTKLVDIILDKKITYGQISKGIQYENLVNPRLESLIRLKDILEKDFKIFYFMPHKYPFTTMIKADYLISCHLDLVSFVFIIQSAPNEQNKSDYLCCSAFTKGSRDYEANQPSRTILKKERLHIKTQTSTVLYNRLTFS</sequence>
<dbReference type="Proteomes" id="UP000261023">
    <property type="component" value="Unassembled WGS sequence"/>
</dbReference>
<dbReference type="RefSeq" id="WP_025532167.1">
    <property type="nucleotide sequence ID" value="NZ_CACRUH010000023.1"/>
</dbReference>
<dbReference type="EMBL" id="QTJW01000001">
    <property type="protein sequence ID" value="RGD72307.1"/>
    <property type="molecule type" value="Genomic_DNA"/>
</dbReference>
<dbReference type="AlphaFoldDB" id="A0A3E3DSP6"/>
<gene>
    <name evidence="2" type="ORF">DWX31_00165</name>
</gene>
<name>A0A3E3DSP6_9FIRM</name>
<proteinExistence type="predicted"/>
<dbReference type="OrthoDB" id="1957655at2"/>
<protein>
    <recommendedName>
        <fullName evidence="1">Phage-Barnase-EndoU-ColicinE5/D-RelE like nuclease 4 domain-containing protein</fullName>
    </recommendedName>
</protein>
<organism evidence="2 3">
    <name type="scientific">Hungatella hathewayi</name>
    <dbReference type="NCBI Taxonomy" id="154046"/>
    <lineage>
        <taxon>Bacteria</taxon>
        <taxon>Bacillati</taxon>
        <taxon>Bacillota</taxon>
        <taxon>Clostridia</taxon>
        <taxon>Lachnospirales</taxon>
        <taxon>Lachnospiraceae</taxon>
        <taxon>Hungatella</taxon>
    </lineage>
</organism>
<dbReference type="InterPro" id="IPR041420">
    <property type="entry name" value="PBECR4"/>
</dbReference>
<comment type="caution">
    <text evidence="2">The sequence shown here is derived from an EMBL/GenBank/DDBJ whole genome shotgun (WGS) entry which is preliminary data.</text>
</comment>
<accession>A0A3E3DSP6</accession>
<evidence type="ECO:0000259" key="1">
    <source>
        <dbReference type="Pfam" id="PF18813"/>
    </source>
</evidence>
<reference evidence="2 3" key="1">
    <citation type="submission" date="2018-08" db="EMBL/GenBank/DDBJ databases">
        <title>A genome reference for cultivated species of the human gut microbiota.</title>
        <authorList>
            <person name="Zou Y."/>
            <person name="Xue W."/>
            <person name="Luo G."/>
        </authorList>
    </citation>
    <scope>NUCLEOTIDE SEQUENCE [LARGE SCALE GENOMIC DNA]</scope>
    <source>
        <strain evidence="2 3">AF19-13AC</strain>
    </source>
</reference>
<feature type="domain" description="Phage-Barnase-EndoU-ColicinE5/D-RelE like nuclease 4" evidence="1">
    <location>
        <begin position="8"/>
        <end position="198"/>
    </location>
</feature>